<dbReference type="RefSeq" id="WP_338397479.1">
    <property type="nucleotide sequence ID" value="NZ_AP025292.1"/>
</dbReference>
<protein>
    <submittedName>
        <fullName evidence="4">Glycosyl transferase family 2</fullName>
    </submittedName>
</protein>
<dbReference type="Proteomes" id="UP001354989">
    <property type="component" value="Chromosome"/>
</dbReference>
<dbReference type="InterPro" id="IPR027791">
    <property type="entry name" value="Galactosyl_T_C"/>
</dbReference>
<dbReference type="SUPFAM" id="SSF53448">
    <property type="entry name" value="Nucleotide-diphospho-sugar transferases"/>
    <property type="match status" value="1"/>
</dbReference>
<proteinExistence type="predicted"/>
<name>A0ABM7VAX3_9BACT</name>
<accession>A0ABM7VAX3</accession>
<keyword evidence="1 4" id="KW-0808">Transferase</keyword>
<reference evidence="4 5" key="1">
    <citation type="submission" date="2021-12" db="EMBL/GenBank/DDBJ databases">
        <title>Genome sequencing of bacteria with rrn-lacking chromosome and rrn-plasmid.</title>
        <authorList>
            <person name="Anda M."/>
            <person name="Iwasaki W."/>
        </authorList>
    </citation>
    <scope>NUCLEOTIDE SEQUENCE [LARGE SCALE GENOMIC DNA]</scope>
    <source>
        <strain evidence="4 5">NBRC 101262</strain>
    </source>
</reference>
<dbReference type="InterPro" id="IPR029044">
    <property type="entry name" value="Nucleotide-diphossugar_trans"/>
</dbReference>
<keyword evidence="5" id="KW-1185">Reference proteome</keyword>
<evidence type="ECO:0000313" key="5">
    <source>
        <dbReference type="Proteomes" id="UP001354989"/>
    </source>
</evidence>
<organism evidence="4 5">
    <name type="scientific">Persicobacter psychrovividus</name>
    <dbReference type="NCBI Taxonomy" id="387638"/>
    <lineage>
        <taxon>Bacteria</taxon>
        <taxon>Pseudomonadati</taxon>
        <taxon>Bacteroidota</taxon>
        <taxon>Cytophagia</taxon>
        <taxon>Cytophagales</taxon>
        <taxon>Persicobacteraceae</taxon>
        <taxon>Persicobacter</taxon>
    </lineage>
</organism>
<dbReference type="Pfam" id="PF02709">
    <property type="entry name" value="Glyco_transf_7C"/>
    <property type="match status" value="1"/>
</dbReference>
<dbReference type="CDD" id="cd06420">
    <property type="entry name" value="GT2_Chondriotin_Pol_N"/>
    <property type="match status" value="1"/>
</dbReference>
<evidence type="ECO:0000259" key="3">
    <source>
        <dbReference type="Pfam" id="PF02709"/>
    </source>
</evidence>
<sequence length="263" mass="30024">MKKGVSLIITTYNRPDALKCSILSIQKQSVLPDEVIIADDGSTVETAELIKKLNEASAFPIRHSWQEDEGFQAAKARNKAIALASHEYIIIIDGDIFVHRNFVEDHLHFRRQGHYLQGSRVNLGPELTQKMIADDTVSIHPWTPQVINRKNTIRAPFINHILQSQKNNTKGTRSCNMSFWRADVVKINGFDEEYIGWGREDSDFALRLQNAGIRRKNVKFAAMGYHLFHSEESRASLTANDSKLQEAILRKKIRCKKGISQWL</sequence>
<dbReference type="PANTHER" id="PTHR43685">
    <property type="entry name" value="GLYCOSYLTRANSFERASE"/>
    <property type="match status" value="1"/>
</dbReference>
<dbReference type="EMBL" id="AP025292">
    <property type="protein sequence ID" value="BDC98063.1"/>
    <property type="molecule type" value="Genomic_DNA"/>
</dbReference>
<dbReference type="InterPro" id="IPR001173">
    <property type="entry name" value="Glyco_trans_2-like"/>
</dbReference>
<dbReference type="Gene3D" id="3.90.550.10">
    <property type="entry name" value="Spore Coat Polysaccharide Biosynthesis Protein SpsA, Chain A"/>
    <property type="match status" value="1"/>
</dbReference>
<dbReference type="Pfam" id="PF00535">
    <property type="entry name" value="Glycos_transf_2"/>
    <property type="match status" value="1"/>
</dbReference>
<evidence type="ECO:0000259" key="2">
    <source>
        <dbReference type="Pfam" id="PF00535"/>
    </source>
</evidence>
<dbReference type="PANTHER" id="PTHR43685:SF3">
    <property type="entry name" value="SLR2126 PROTEIN"/>
    <property type="match status" value="1"/>
</dbReference>
<evidence type="ECO:0000256" key="1">
    <source>
        <dbReference type="ARBA" id="ARBA00022679"/>
    </source>
</evidence>
<evidence type="ECO:0000313" key="4">
    <source>
        <dbReference type="EMBL" id="BDC98063.1"/>
    </source>
</evidence>
<dbReference type="GO" id="GO:0016740">
    <property type="term" value="F:transferase activity"/>
    <property type="evidence" value="ECO:0007669"/>
    <property type="project" value="UniProtKB-KW"/>
</dbReference>
<gene>
    <name evidence="4" type="ORF">PEPS_03440</name>
</gene>
<dbReference type="InterPro" id="IPR050834">
    <property type="entry name" value="Glycosyltransf_2"/>
</dbReference>
<feature type="domain" description="Glycosyltransferase 2-like" evidence="2">
    <location>
        <begin position="6"/>
        <end position="153"/>
    </location>
</feature>
<feature type="domain" description="Galactosyltransferase C-terminal" evidence="3">
    <location>
        <begin position="166"/>
        <end position="229"/>
    </location>
</feature>